<dbReference type="InterPro" id="IPR029151">
    <property type="entry name" value="Sensor-like_sf"/>
</dbReference>
<dbReference type="Proteomes" id="UP000182517">
    <property type="component" value="Chromosome"/>
</dbReference>
<keyword evidence="9" id="KW-0175">Coiled coil</keyword>
<dbReference type="InterPro" id="IPR004089">
    <property type="entry name" value="MCPsignal_dom"/>
</dbReference>
<dbReference type="Pfam" id="PF00672">
    <property type="entry name" value="HAMP"/>
    <property type="match status" value="1"/>
</dbReference>
<reference evidence="13 14" key="1">
    <citation type="journal article" date="2017" name="Genome Announc.">
        <title>Complete Genome Sequences of Two Acetylene-Fermenting Pelobacter acetylenicus Strains.</title>
        <authorList>
            <person name="Sutton J.M."/>
            <person name="Baesman S.M."/>
            <person name="Fierst J.L."/>
            <person name="Poret-Peterson A.T."/>
            <person name="Oremland R.S."/>
            <person name="Dunlap D.S."/>
            <person name="Akob D.M."/>
        </authorList>
    </citation>
    <scope>NUCLEOTIDE SEQUENCE [LARGE SCALE GENOMIC DNA]</scope>
    <source>
        <strain evidence="13 14">SFB93</strain>
    </source>
</reference>
<dbReference type="CDD" id="cd06225">
    <property type="entry name" value="HAMP"/>
    <property type="match status" value="1"/>
</dbReference>
<evidence type="ECO:0000256" key="2">
    <source>
        <dbReference type="ARBA" id="ARBA00022475"/>
    </source>
</evidence>
<dbReference type="FunFam" id="1.10.287.950:FF:000001">
    <property type="entry name" value="Methyl-accepting chemotaxis sensory transducer"/>
    <property type="match status" value="1"/>
</dbReference>
<dbReference type="InterPro" id="IPR051310">
    <property type="entry name" value="MCP_chemotaxis"/>
</dbReference>
<dbReference type="GO" id="GO:0007165">
    <property type="term" value="P:signal transduction"/>
    <property type="evidence" value="ECO:0007669"/>
    <property type="project" value="UniProtKB-KW"/>
</dbReference>
<evidence type="ECO:0000256" key="9">
    <source>
        <dbReference type="SAM" id="Coils"/>
    </source>
</evidence>
<keyword evidence="4 10" id="KW-0812">Transmembrane</keyword>
<dbReference type="Gene3D" id="3.30.450.20">
    <property type="entry name" value="PAS domain"/>
    <property type="match status" value="1"/>
</dbReference>
<gene>
    <name evidence="13" type="ORF">A7E78_12970</name>
</gene>
<dbReference type="CDD" id="cd12914">
    <property type="entry name" value="PDC1_DGC_like"/>
    <property type="match status" value="1"/>
</dbReference>
<keyword evidence="6 10" id="KW-0472">Membrane</keyword>
<feature type="transmembrane region" description="Helical" evidence="10">
    <location>
        <begin position="9"/>
        <end position="29"/>
    </location>
</feature>
<evidence type="ECO:0000256" key="1">
    <source>
        <dbReference type="ARBA" id="ARBA00004651"/>
    </source>
</evidence>
<organism evidence="13 14">
    <name type="scientific">Syntrophotalea acetylenivorans</name>
    <dbReference type="NCBI Taxonomy" id="1842532"/>
    <lineage>
        <taxon>Bacteria</taxon>
        <taxon>Pseudomonadati</taxon>
        <taxon>Thermodesulfobacteriota</taxon>
        <taxon>Desulfuromonadia</taxon>
        <taxon>Desulfuromonadales</taxon>
        <taxon>Syntrophotaleaceae</taxon>
        <taxon>Syntrophotalea</taxon>
    </lineage>
</organism>
<dbReference type="SUPFAM" id="SSF58104">
    <property type="entry name" value="Methyl-accepting chemotaxis protein (MCP) signaling domain"/>
    <property type="match status" value="1"/>
</dbReference>
<dbReference type="InterPro" id="IPR033479">
    <property type="entry name" value="dCache_1"/>
</dbReference>
<dbReference type="GO" id="GO:0006935">
    <property type="term" value="P:chemotaxis"/>
    <property type="evidence" value="ECO:0007669"/>
    <property type="project" value="UniProtKB-KW"/>
</dbReference>
<dbReference type="Pfam" id="PF02743">
    <property type="entry name" value="dCache_1"/>
    <property type="match status" value="1"/>
</dbReference>
<keyword evidence="14" id="KW-1185">Reference proteome</keyword>
<dbReference type="STRING" id="1842532.A7E78_12970"/>
<keyword evidence="8" id="KW-0807">Transducer</keyword>
<dbReference type="PANTHER" id="PTHR43531:SF11">
    <property type="entry name" value="METHYL-ACCEPTING CHEMOTAXIS PROTEIN 3"/>
    <property type="match status" value="1"/>
</dbReference>
<evidence type="ECO:0000256" key="6">
    <source>
        <dbReference type="ARBA" id="ARBA00023136"/>
    </source>
</evidence>
<dbReference type="CDD" id="cd11386">
    <property type="entry name" value="MCP_signal"/>
    <property type="match status" value="1"/>
</dbReference>
<dbReference type="PANTHER" id="PTHR43531">
    <property type="entry name" value="PROTEIN ICFG"/>
    <property type="match status" value="1"/>
</dbReference>
<dbReference type="Pfam" id="PF00015">
    <property type="entry name" value="MCPsignal"/>
    <property type="match status" value="1"/>
</dbReference>
<evidence type="ECO:0000313" key="13">
    <source>
        <dbReference type="EMBL" id="APG28663.1"/>
    </source>
</evidence>
<comment type="similarity">
    <text evidence="7">Belongs to the methyl-accepting chemotaxis (MCP) protein family.</text>
</comment>
<dbReference type="EMBL" id="CP015519">
    <property type="protein sequence ID" value="APG28663.1"/>
    <property type="molecule type" value="Genomic_DNA"/>
</dbReference>
<comment type="subcellular location">
    <subcellularLocation>
        <location evidence="1">Cell membrane</location>
        <topology evidence="1">Multi-pass membrane protein</topology>
    </subcellularLocation>
</comment>
<feature type="domain" description="Methyl-accepting transducer" evidence="11">
    <location>
        <begin position="403"/>
        <end position="632"/>
    </location>
</feature>
<evidence type="ECO:0000256" key="10">
    <source>
        <dbReference type="SAM" id="Phobius"/>
    </source>
</evidence>
<dbReference type="KEGG" id="pef:A7E78_12970"/>
<evidence type="ECO:0000259" key="12">
    <source>
        <dbReference type="PROSITE" id="PS50885"/>
    </source>
</evidence>
<evidence type="ECO:0000256" key="5">
    <source>
        <dbReference type="ARBA" id="ARBA00022989"/>
    </source>
</evidence>
<evidence type="ECO:0000313" key="14">
    <source>
        <dbReference type="Proteomes" id="UP000182517"/>
    </source>
</evidence>
<evidence type="ECO:0000256" key="4">
    <source>
        <dbReference type="ARBA" id="ARBA00022692"/>
    </source>
</evidence>
<dbReference type="PROSITE" id="PS50111">
    <property type="entry name" value="CHEMOTAXIS_TRANSDUC_2"/>
    <property type="match status" value="1"/>
</dbReference>
<proteinExistence type="inferred from homology"/>
<dbReference type="SUPFAM" id="SSF103190">
    <property type="entry name" value="Sensory domain-like"/>
    <property type="match status" value="1"/>
</dbReference>
<dbReference type="Gene3D" id="6.10.340.10">
    <property type="match status" value="1"/>
</dbReference>
<keyword evidence="5 10" id="KW-1133">Transmembrane helix</keyword>
<dbReference type="OrthoDB" id="9763018at2"/>
<name>A0A1L3GRW1_9BACT</name>
<evidence type="ECO:0000256" key="8">
    <source>
        <dbReference type="PROSITE-ProRule" id="PRU00284"/>
    </source>
</evidence>
<dbReference type="RefSeq" id="WP_072284688.1">
    <property type="nucleotide sequence ID" value="NZ_CP015519.1"/>
</dbReference>
<dbReference type="CDD" id="cd12912">
    <property type="entry name" value="PDC2_MCP_like"/>
    <property type="match status" value="1"/>
</dbReference>
<keyword evidence="2" id="KW-1003">Cell membrane</keyword>
<feature type="transmembrane region" description="Helical" evidence="10">
    <location>
        <begin position="288"/>
        <end position="310"/>
    </location>
</feature>
<feature type="domain" description="HAMP" evidence="12">
    <location>
        <begin position="307"/>
        <end position="359"/>
    </location>
</feature>
<sequence>MKLNLRAKLLLPTFAVIILCLAVTGFYSYRTARISVETALKEQMKTIADNMSKQIEANVTDLTRTFRSLAGRSVVRTLLVDSGTTATEKVPEAEAALLQMMQDYPGEFEFLAVIGGDGQALAASNHELVGQLNVADRGYFKGNLAGKVGYEVVKSRVSGEPILVLAVPVSIQGQPRGACIGAVRISYFAEQYVSPVKVAERGYAYLVDATGTFLAHPDPKNILNGTIGDYDWGRKMLAEGNGFQVYDWKGQSKVVSYQVIPTTGWVIAAGAEFDDMFAPLAGIAQANILAAVLTLIGVGVVLFVIATSIVKAVQQGVDFAEEVKEGDVGRRLNLARHDEIGTLGAALDRMADGLEEKALLAESIANGDLTVEVGKFGERDRLGQACARMVTNLGDLMTQLQAAAEQIAAGSVQLAEGSQSLSQGATESAASLEQISASMTEMASQTKLSSDNADQANGLSNEAMSAATNGSELMAEMVTAMGAINNSGQDIAKIIKVIDEIAFQTNLLALNAAVEAARAGQHGKGFAVVAEEVRNLAARSAKAAKETEELIEDSVTKTRHGNEIAEKTAAALKGIVSGTTKVSDLVAEIAAASKEQSEGIGQVTEGLGQIDQVTQQSTANAEETAAAAEELSGQADHLRQNLARFKVKGGAAQFSARSVAPPSLPAVPPTGMDAVGFDAPRSAQVIALNDGEFGKY</sequence>
<dbReference type="AlphaFoldDB" id="A0A1L3GRW1"/>
<dbReference type="InterPro" id="IPR003660">
    <property type="entry name" value="HAMP_dom"/>
</dbReference>
<dbReference type="Gene3D" id="1.10.287.950">
    <property type="entry name" value="Methyl-accepting chemotaxis protein"/>
    <property type="match status" value="1"/>
</dbReference>
<dbReference type="GO" id="GO:0005886">
    <property type="term" value="C:plasma membrane"/>
    <property type="evidence" value="ECO:0007669"/>
    <property type="project" value="UniProtKB-SubCell"/>
</dbReference>
<evidence type="ECO:0000259" key="11">
    <source>
        <dbReference type="PROSITE" id="PS50111"/>
    </source>
</evidence>
<feature type="coiled-coil region" evidence="9">
    <location>
        <begin position="621"/>
        <end position="648"/>
    </location>
</feature>
<dbReference type="GO" id="GO:0004888">
    <property type="term" value="F:transmembrane signaling receptor activity"/>
    <property type="evidence" value="ECO:0007669"/>
    <property type="project" value="TreeGrafter"/>
</dbReference>
<protein>
    <submittedName>
        <fullName evidence="13">Chemotaxis protein</fullName>
    </submittedName>
</protein>
<keyword evidence="3" id="KW-0145">Chemotaxis</keyword>
<dbReference type="PROSITE" id="PS50885">
    <property type="entry name" value="HAMP"/>
    <property type="match status" value="1"/>
</dbReference>
<dbReference type="SMART" id="SM00304">
    <property type="entry name" value="HAMP"/>
    <property type="match status" value="1"/>
</dbReference>
<evidence type="ECO:0000256" key="3">
    <source>
        <dbReference type="ARBA" id="ARBA00022500"/>
    </source>
</evidence>
<dbReference type="SMART" id="SM00283">
    <property type="entry name" value="MA"/>
    <property type="match status" value="1"/>
</dbReference>
<evidence type="ECO:0000256" key="7">
    <source>
        <dbReference type="ARBA" id="ARBA00029447"/>
    </source>
</evidence>
<accession>A0A1L3GRW1</accession>